<name>A0A1G7KWM7_9BACT</name>
<evidence type="ECO:0000313" key="1">
    <source>
        <dbReference type="EMBL" id="SDF41484.1"/>
    </source>
</evidence>
<dbReference type="Proteomes" id="UP000198748">
    <property type="component" value="Unassembled WGS sequence"/>
</dbReference>
<proteinExistence type="predicted"/>
<sequence length="129" mass="15120">MILEKTFHLSVGREAKIVVRGQVARNRAEIIIDYEFLIREKHDTGFREPIGPNHPQYWKLRKSTPDKAQLLQLEYSGISRKQIKEATREFKRAAGPGYTFRYQNEIEERTKYLKGIRVSALSRRMLSVA</sequence>
<organism evidence="1 2">
    <name type="scientific">Dyadobacter soli</name>
    <dbReference type="NCBI Taxonomy" id="659014"/>
    <lineage>
        <taxon>Bacteria</taxon>
        <taxon>Pseudomonadati</taxon>
        <taxon>Bacteroidota</taxon>
        <taxon>Cytophagia</taxon>
        <taxon>Cytophagales</taxon>
        <taxon>Spirosomataceae</taxon>
        <taxon>Dyadobacter</taxon>
    </lineage>
</organism>
<dbReference type="OrthoDB" id="955293at2"/>
<accession>A0A1G7KWM7</accession>
<dbReference type="EMBL" id="FNAN01000010">
    <property type="protein sequence ID" value="SDF41484.1"/>
    <property type="molecule type" value="Genomic_DNA"/>
</dbReference>
<gene>
    <name evidence="1" type="ORF">SAMN04487996_110240</name>
</gene>
<dbReference type="AlphaFoldDB" id="A0A1G7KWM7"/>
<evidence type="ECO:0000313" key="2">
    <source>
        <dbReference type="Proteomes" id="UP000198748"/>
    </source>
</evidence>
<keyword evidence="2" id="KW-1185">Reference proteome</keyword>
<reference evidence="2" key="1">
    <citation type="submission" date="2016-10" db="EMBL/GenBank/DDBJ databases">
        <authorList>
            <person name="Varghese N."/>
            <person name="Submissions S."/>
        </authorList>
    </citation>
    <scope>NUCLEOTIDE SEQUENCE [LARGE SCALE GENOMIC DNA]</scope>
    <source>
        <strain evidence="2">DSM 25329</strain>
    </source>
</reference>
<dbReference type="RefSeq" id="WP_090153011.1">
    <property type="nucleotide sequence ID" value="NZ_FNAN01000010.1"/>
</dbReference>
<protein>
    <submittedName>
        <fullName evidence="1">Uncharacterized protein</fullName>
    </submittedName>
</protein>